<reference evidence="1 2" key="1">
    <citation type="submission" date="2013-11" db="EMBL/GenBank/DDBJ databases">
        <title>Genome sequencing of Stegodyphus mimosarum.</title>
        <authorList>
            <person name="Bechsgaard J."/>
        </authorList>
    </citation>
    <scope>NUCLEOTIDE SEQUENCE [LARGE SCALE GENOMIC DNA]</scope>
</reference>
<organism evidence="1 2">
    <name type="scientific">Stegodyphus mimosarum</name>
    <name type="common">African social velvet spider</name>
    <dbReference type="NCBI Taxonomy" id="407821"/>
    <lineage>
        <taxon>Eukaryota</taxon>
        <taxon>Metazoa</taxon>
        <taxon>Ecdysozoa</taxon>
        <taxon>Arthropoda</taxon>
        <taxon>Chelicerata</taxon>
        <taxon>Arachnida</taxon>
        <taxon>Araneae</taxon>
        <taxon>Araneomorphae</taxon>
        <taxon>Entelegynae</taxon>
        <taxon>Eresoidea</taxon>
        <taxon>Eresidae</taxon>
        <taxon>Stegodyphus</taxon>
    </lineage>
</organism>
<dbReference type="AlphaFoldDB" id="A0A087TQJ3"/>
<evidence type="ECO:0000313" key="2">
    <source>
        <dbReference type="Proteomes" id="UP000054359"/>
    </source>
</evidence>
<name>A0A087TQJ3_STEMI</name>
<evidence type="ECO:0000313" key="1">
    <source>
        <dbReference type="EMBL" id="KFM67382.1"/>
    </source>
</evidence>
<protein>
    <submittedName>
        <fullName evidence="1">Uncharacterized protein</fullName>
    </submittedName>
</protein>
<dbReference type="GO" id="GO:0003676">
    <property type="term" value="F:nucleic acid binding"/>
    <property type="evidence" value="ECO:0007669"/>
    <property type="project" value="InterPro"/>
</dbReference>
<dbReference type="Gene3D" id="3.30.420.10">
    <property type="entry name" value="Ribonuclease H-like superfamily/Ribonuclease H"/>
    <property type="match status" value="1"/>
</dbReference>
<dbReference type="OrthoDB" id="616263at2759"/>
<feature type="non-terminal residue" evidence="1">
    <location>
        <position position="56"/>
    </location>
</feature>
<proteinExistence type="predicted"/>
<dbReference type="Proteomes" id="UP000054359">
    <property type="component" value="Unassembled WGS sequence"/>
</dbReference>
<gene>
    <name evidence="1" type="ORF">X975_05896</name>
</gene>
<keyword evidence="2" id="KW-1185">Reference proteome</keyword>
<accession>A0A087TQJ3</accession>
<sequence length="56" mass="6115">MSSADLEGTTHQINQSHIMERYRYRGGGIMVWAGISLGGHTGLHVFHGGTLTGVRY</sequence>
<dbReference type="EMBL" id="KK116310">
    <property type="protein sequence ID" value="KFM67382.1"/>
    <property type="molecule type" value="Genomic_DNA"/>
</dbReference>
<dbReference type="InterPro" id="IPR036397">
    <property type="entry name" value="RNaseH_sf"/>
</dbReference>